<feature type="region of interest" description="Disordered" evidence="1">
    <location>
        <begin position="34"/>
        <end position="54"/>
    </location>
</feature>
<evidence type="ECO:0000256" key="1">
    <source>
        <dbReference type="SAM" id="MobiDB-lite"/>
    </source>
</evidence>
<name>H6L2I3_SAPGL</name>
<gene>
    <name evidence="2" type="ordered locus">SGRA_0905</name>
</gene>
<sequence>MALQQTGGAAAAKARSAAAEGWIRVAEGQSQRLQAAQGRAELRALTQPDPSENS</sequence>
<dbReference type="HOGENOM" id="CLU_209868_0_0_10"/>
<evidence type="ECO:0000313" key="2">
    <source>
        <dbReference type="EMBL" id="AFC23641.1"/>
    </source>
</evidence>
<dbReference type="STRING" id="984262.SGRA_0905"/>
<keyword evidence="3" id="KW-1185">Reference proteome</keyword>
<dbReference type="KEGG" id="sgn:SGRA_0905"/>
<accession>H6L2I3</accession>
<reference evidence="2 3" key="1">
    <citation type="journal article" date="2012" name="Stand. Genomic Sci.">
        <title>Complete genome sequencing and analysis of Saprospira grandis str. Lewin, a predatory marine bacterium.</title>
        <authorList>
            <person name="Saw J.H."/>
            <person name="Yuryev A."/>
            <person name="Kanbe M."/>
            <person name="Hou S."/>
            <person name="Young A.G."/>
            <person name="Aizawa S."/>
            <person name="Alam M."/>
        </authorList>
    </citation>
    <scope>NUCLEOTIDE SEQUENCE [LARGE SCALE GENOMIC DNA]</scope>
    <source>
        <strain evidence="2 3">Lewin</strain>
    </source>
</reference>
<organism evidence="2 3">
    <name type="scientific">Saprospira grandis (strain Lewin)</name>
    <dbReference type="NCBI Taxonomy" id="984262"/>
    <lineage>
        <taxon>Bacteria</taxon>
        <taxon>Pseudomonadati</taxon>
        <taxon>Bacteroidota</taxon>
        <taxon>Saprospiria</taxon>
        <taxon>Saprospirales</taxon>
        <taxon>Saprospiraceae</taxon>
        <taxon>Saprospira</taxon>
    </lineage>
</organism>
<evidence type="ECO:0000313" key="3">
    <source>
        <dbReference type="Proteomes" id="UP000007519"/>
    </source>
</evidence>
<dbReference type="Proteomes" id="UP000007519">
    <property type="component" value="Chromosome"/>
</dbReference>
<dbReference type="EMBL" id="CP002831">
    <property type="protein sequence ID" value="AFC23641.1"/>
    <property type="molecule type" value="Genomic_DNA"/>
</dbReference>
<protein>
    <submittedName>
        <fullName evidence="2">Uncharacterized protein</fullName>
    </submittedName>
</protein>
<dbReference type="AlphaFoldDB" id="H6L2I3"/>
<proteinExistence type="predicted"/>